<dbReference type="Gene3D" id="3.40.50.20">
    <property type="match status" value="1"/>
</dbReference>
<keyword evidence="2 5" id="KW-0436">Ligase</keyword>
<proteinExistence type="inferred from homology"/>
<evidence type="ECO:0000256" key="3">
    <source>
        <dbReference type="PROSITE-ProRule" id="PRU00409"/>
    </source>
</evidence>
<name>A0A0G1Q2P6_9BACT</name>
<evidence type="ECO:0000313" key="6">
    <source>
        <dbReference type="Proteomes" id="UP000034264"/>
    </source>
</evidence>
<dbReference type="Pfam" id="PF07478">
    <property type="entry name" value="Dala_Dala_lig_C"/>
    <property type="match status" value="1"/>
</dbReference>
<accession>A0A0G1Q2P6</accession>
<evidence type="ECO:0000256" key="1">
    <source>
        <dbReference type="ARBA" id="ARBA00010871"/>
    </source>
</evidence>
<dbReference type="GO" id="GO:0008716">
    <property type="term" value="F:D-alanine-D-alanine ligase activity"/>
    <property type="evidence" value="ECO:0007669"/>
    <property type="project" value="InterPro"/>
</dbReference>
<dbReference type="InterPro" id="IPR011761">
    <property type="entry name" value="ATP-grasp"/>
</dbReference>
<dbReference type="PANTHER" id="PTHR23132">
    <property type="entry name" value="D-ALANINE--D-ALANINE LIGASE"/>
    <property type="match status" value="1"/>
</dbReference>
<gene>
    <name evidence="5" type="ORF">UX05_C0005G0022</name>
</gene>
<reference evidence="5 6" key="1">
    <citation type="journal article" date="2015" name="Nature">
        <title>rRNA introns, odd ribosomes, and small enigmatic genomes across a large radiation of phyla.</title>
        <authorList>
            <person name="Brown C.T."/>
            <person name="Hug L.A."/>
            <person name="Thomas B.C."/>
            <person name="Sharon I."/>
            <person name="Castelle C.J."/>
            <person name="Singh A."/>
            <person name="Wilkins M.J."/>
            <person name="Williams K.H."/>
            <person name="Banfield J.F."/>
        </authorList>
    </citation>
    <scope>NUCLEOTIDE SEQUENCE [LARGE SCALE GENOMIC DNA]</scope>
</reference>
<keyword evidence="3" id="KW-0067">ATP-binding</keyword>
<dbReference type="PROSITE" id="PS50975">
    <property type="entry name" value="ATP_GRASP"/>
    <property type="match status" value="1"/>
</dbReference>
<protein>
    <submittedName>
        <fullName evidence="5">D-alanine-D-alanine ligase</fullName>
    </submittedName>
</protein>
<dbReference type="AlphaFoldDB" id="A0A0G1Q2P6"/>
<dbReference type="InterPro" id="IPR013815">
    <property type="entry name" value="ATP_grasp_subdomain_1"/>
</dbReference>
<dbReference type="SUPFAM" id="SSF56059">
    <property type="entry name" value="Glutathione synthetase ATP-binding domain-like"/>
    <property type="match status" value="1"/>
</dbReference>
<dbReference type="Gene3D" id="3.30.1490.20">
    <property type="entry name" value="ATP-grasp fold, A domain"/>
    <property type="match status" value="1"/>
</dbReference>
<keyword evidence="3" id="KW-0547">Nucleotide-binding</keyword>
<dbReference type="Proteomes" id="UP000034264">
    <property type="component" value="Unassembled WGS sequence"/>
</dbReference>
<dbReference type="InterPro" id="IPR011095">
    <property type="entry name" value="Dala_Dala_lig_C"/>
</dbReference>
<dbReference type="Gene3D" id="3.30.470.20">
    <property type="entry name" value="ATP-grasp fold, B domain"/>
    <property type="match status" value="1"/>
</dbReference>
<evidence type="ECO:0000256" key="2">
    <source>
        <dbReference type="ARBA" id="ARBA00022598"/>
    </source>
</evidence>
<feature type="domain" description="ATP-grasp" evidence="4">
    <location>
        <begin position="89"/>
        <end position="301"/>
    </location>
</feature>
<sequence length="317" mass="35320">MKNICVLYNKPENISDESDLDTQNSAISICGELNTAGYDAQLLGISTAEVDQVQKIKADLVFNVVEWSGVKWKFAVGAIRELERCGLPFTGSGSRGFKISADKILMKKEMAKHKISTPQLKFPAIVKPAYEHCGIGIGQNSIVNSGQELENRADELRKKYRQPVIAEEFIDGRELQVTVLEKNGRPWVLPAAEVVFDKPGTVLSYEMKWVEESPEYDQAGMEPAVLNSNLKSQISKVAQTCYLKLGGRDYPRLDLRVRGGEIFVLEINNNPGVDWDIDSGMGMSARLAGFKTYGELLTHIVENAYLRFAEIHDANFL</sequence>
<dbReference type="PANTHER" id="PTHR23132:SF23">
    <property type="entry name" value="D-ALANINE--D-ALANINE LIGASE B"/>
    <property type="match status" value="1"/>
</dbReference>
<dbReference type="GO" id="GO:0046872">
    <property type="term" value="F:metal ion binding"/>
    <property type="evidence" value="ECO:0007669"/>
    <property type="project" value="InterPro"/>
</dbReference>
<evidence type="ECO:0000259" key="4">
    <source>
        <dbReference type="PROSITE" id="PS50975"/>
    </source>
</evidence>
<comment type="caution">
    <text evidence="5">The sequence shown here is derived from an EMBL/GenBank/DDBJ whole genome shotgun (WGS) entry which is preliminary data.</text>
</comment>
<dbReference type="EMBL" id="LCKS01000005">
    <property type="protein sequence ID" value="KKU02945.1"/>
    <property type="molecule type" value="Genomic_DNA"/>
</dbReference>
<dbReference type="GO" id="GO:0005524">
    <property type="term" value="F:ATP binding"/>
    <property type="evidence" value="ECO:0007669"/>
    <property type="project" value="UniProtKB-UniRule"/>
</dbReference>
<comment type="similarity">
    <text evidence="1">Belongs to the D-alanine--D-alanine ligase family.</text>
</comment>
<organism evidence="5 6">
    <name type="scientific">Candidatus Amesbacteria bacterium GW2011_GWC2_45_19</name>
    <dbReference type="NCBI Taxonomy" id="1618366"/>
    <lineage>
        <taxon>Bacteria</taxon>
        <taxon>Candidatus Amesiibacteriota</taxon>
    </lineage>
</organism>
<evidence type="ECO:0000313" key="5">
    <source>
        <dbReference type="EMBL" id="KKU02945.1"/>
    </source>
</evidence>